<dbReference type="EMBL" id="JABELX010000008">
    <property type="protein sequence ID" value="NNH72492.1"/>
    <property type="molecule type" value="Genomic_DNA"/>
</dbReference>
<dbReference type="AlphaFoldDB" id="A0A849C1A1"/>
<keyword evidence="2" id="KW-1185">Reference proteome</keyword>
<gene>
    <name evidence="1" type="ORF">HLB23_21970</name>
</gene>
<proteinExistence type="predicted"/>
<name>A0A849C1A1_9NOCA</name>
<accession>A0A849C1A1</accession>
<evidence type="ECO:0000313" key="2">
    <source>
        <dbReference type="Proteomes" id="UP000586827"/>
    </source>
</evidence>
<protein>
    <submittedName>
        <fullName evidence="1">Uncharacterized protein</fullName>
    </submittedName>
</protein>
<comment type="caution">
    <text evidence="1">The sequence shown here is derived from an EMBL/GenBank/DDBJ whole genome shotgun (WGS) entry which is preliminary data.</text>
</comment>
<evidence type="ECO:0000313" key="1">
    <source>
        <dbReference type="EMBL" id="NNH72492.1"/>
    </source>
</evidence>
<organism evidence="1 2">
    <name type="scientific">Nocardia uniformis</name>
    <dbReference type="NCBI Taxonomy" id="53432"/>
    <lineage>
        <taxon>Bacteria</taxon>
        <taxon>Bacillati</taxon>
        <taxon>Actinomycetota</taxon>
        <taxon>Actinomycetes</taxon>
        <taxon>Mycobacteriales</taxon>
        <taxon>Nocardiaceae</taxon>
        <taxon>Nocardia</taxon>
    </lineage>
</organism>
<dbReference type="RefSeq" id="WP_067525159.1">
    <property type="nucleotide sequence ID" value="NZ_JABELX010000008.1"/>
</dbReference>
<dbReference type="Proteomes" id="UP000586827">
    <property type="component" value="Unassembled WGS sequence"/>
</dbReference>
<sequence>MIGELTGENTAAISHAELEEVITDRGRELLRQLLQDHLDLRALRERTGLAARRATRDRPGGRTRIEYGHERVLATVLGPVTVRRCALRAPGHRNIYPADATLSLPAGRHSHGIARLAVTEVVRLSYDSAHAAIGDRCGRVAGKRQIEDLTVAEASGTAQMPSTIFAVVK</sequence>
<reference evidence="1 2" key="1">
    <citation type="submission" date="2020-05" db="EMBL/GenBank/DDBJ databases">
        <title>MicrobeNet Type strains.</title>
        <authorList>
            <person name="Nicholson A.C."/>
        </authorList>
    </citation>
    <scope>NUCLEOTIDE SEQUENCE [LARGE SCALE GENOMIC DNA]</scope>
    <source>
        <strain evidence="1 2">JCM 3224</strain>
    </source>
</reference>